<feature type="transmembrane region" description="Helical" evidence="1">
    <location>
        <begin position="12"/>
        <end position="30"/>
    </location>
</feature>
<proteinExistence type="predicted"/>
<feature type="transmembrane region" description="Helical" evidence="1">
    <location>
        <begin position="105"/>
        <end position="129"/>
    </location>
</feature>
<feature type="transmembrane region" description="Helical" evidence="1">
    <location>
        <begin position="208"/>
        <end position="231"/>
    </location>
</feature>
<keyword evidence="1" id="KW-0472">Membrane</keyword>
<feature type="transmembrane region" description="Helical" evidence="1">
    <location>
        <begin position="284"/>
        <end position="305"/>
    </location>
</feature>
<feature type="transmembrane region" description="Helical" evidence="1">
    <location>
        <begin position="168"/>
        <end position="187"/>
    </location>
</feature>
<evidence type="ECO:0000256" key="1">
    <source>
        <dbReference type="SAM" id="Phobius"/>
    </source>
</evidence>
<reference evidence="2 3" key="1">
    <citation type="journal article" date="2010" name="PLoS ONE">
        <title>One bacterial cell, one complete genome.</title>
        <authorList>
            <person name="Woyke T."/>
            <person name="Tighe D."/>
            <person name="Mavromatis K."/>
            <person name="Clum A."/>
            <person name="Copeland A."/>
            <person name="Schackwitz W."/>
            <person name="Lapidus A."/>
            <person name="Wu D."/>
            <person name="McCutcheon J.P."/>
            <person name="McDonald B.R."/>
            <person name="Moran N.A."/>
            <person name="Bristow J."/>
            <person name="Cheng J.F."/>
        </authorList>
    </citation>
    <scope>NUCLEOTIDE SEQUENCE [LARGE SCALE GENOMIC DNA]</scope>
    <source>
        <strain evidence="2 3">DMIN</strain>
    </source>
</reference>
<dbReference type="AlphaFoldDB" id="D5D8J9"/>
<feature type="transmembrane region" description="Helical" evidence="1">
    <location>
        <begin position="325"/>
        <end position="342"/>
    </location>
</feature>
<keyword evidence="1" id="KW-1133">Transmembrane helix</keyword>
<sequence>MSNFYKKKKYLILSLIIGVILFTISLYKILYIHEYDIIRIIDFIKIKNNYIYPYSINRTNFVRQIYNRPWAALYTSLLYFFSISLGSFIFLIIQHISKSEWPVILIFIMEGVVNFIPYVSILIFFIYILNIIGINNLFKKDIICDSIFNINYYDKFVNFLNKKYICNIILKLIKLYIFIYIINLFVNKILMSSKKLDKFNKMKYYNRIYKYSVIFIIIYSIYSIFIGWDWVMIFNFNWISTIFNWYLLGTNLCVGVAMITLLFLFFKSKLTFLSKEHLHDLKKYIFSTSFLWSYLWFVQFLLIWYSNLPEEVIYLTNIFNKYKNLEILILIINFVITFFTFLSKKKSIIYLCISLLVGHYMNMYNMIMPESVGVFSEIGFEEIGSLIFIGSFFLIKVIKYIERRDYSKVKY</sequence>
<dbReference type="Proteomes" id="UP000008245">
    <property type="component" value="Chromosome"/>
</dbReference>
<evidence type="ECO:0000313" key="3">
    <source>
        <dbReference type="Proteomes" id="UP000008245"/>
    </source>
</evidence>
<accession>D5D8J9</accession>
<feature type="transmembrane region" description="Helical" evidence="1">
    <location>
        <begin position="349"/>
        <end position="367"/>
    </location>
</feature>
<feature type="transmembrane region" description="Helical" evidence="1">
    <location>
        <begin position="243"/>
        <end position="264"/>
    </location>
</feature>
<dbReference type="PANTHER" id="PTHR43044:SF1">
    <property type="entry name" value="QUINOL:CYTOCHROME C OXIDOREDUCTASE QUINONE-BINDING SUBUNIT 2"/>
    <property type="match status" value="1"/>
</dbReference>
<feature type="transmembrane region" description="Helical" evidence="1">
    <location>
        <begin position="383"/>
        <end position="401"/>
    </location>
</feature>
<dbReference type="HOGENOM" id="CLU_042661_1_0_10"/>
<dbReference type="EMBL" id="CP001981">
    <property type="protein sequence ID" value="ADE35371.1"/>
    <property type="molecule type" value="Genomic_DNA"/>
</dbReference>
<organism evidence="2 3">
    <name type="scientific">Karelsulcia muelleri (strain DMIN)</name>
    <name type="common">Sulcia muelleri</name>
    <dbReference type="NCBI Taxonomy" id="641892"/>
    <lineage>
        <taxon>Bacteria</taxon>
        <taxon>Pseudomonadati</taxon>
        <taxon>Bacteroidota</taxon>
        <taxon>Flavobacteriia</taxon>
        <taxon>Flavobacteriales</taxon>
        <taxon>Candidatus Karelsulcia</taxon>
    </lineage>
</organism>
<gene>
    <name evidence="2" type="ordered locus">DMIN_00690</name>
</gene>
<evidence type="ECO:0000313" key="2">
    <source>
        <dbReference type="EMBL" id="ADE35371.1"/>
    </source>
</evidence>
<dbReference type="KEGG" id="smh:DMIN_00690"/>
<name>D5D8J9_KARMD</name>
<feature type="transmembrane region" description="Helical" evidence="1">
    <location>
        <begin position="71"/>
        <end position="93"/>
    </location>
</feature>
<protein>
    <submittedName>
        <fullName evidence="2">Uncharacterized protein</fullName>
    </submittedName>
</protein>
<keyword evidence="1" id="KW-0812">Transmembrane</keyword>
<dbReference type="PANTHER" id="PTHR43044">
    <property type="match status" value="1"/>
</dbReference>